<feature type="transmembrane region" description="Helical" evidence="6">
    <location>
        <begin position="57"/>
        <end position="78"/>
    </location>
</feature>
<dbReference type="STRING" id="1314781.A0A165JFE6"/>
<dbReference type="AlphaFoldDB" id="A0A165JFE6"/>
<dbReference type="EMBL" id="KV425967">
    <property type="protein sequence ID" value="KZV94765.1"/>
    <property type="molecule type" value="Genomic_DNA"/>
</dbReference>
<keyword evidence="8" id="KW-1185">Reference proteome</keyword>
<keyword evidence="3 6" id="KW-0812">Transmembrane</keyword>
<dbReference type="Pfam" id="PF03073">
    <property type="entry name" value="TspO_MBR"/>
    <property type="match status" value="1"/>
</dbReference>
<comment type="similarity">
    <text evidence="2">Belongs to the TspO/BZRP family.</text>
</comment>
<dbReference type="Gene3D" id="1.20.1260.100">
    <property type="entry name" value="TspO/MBR protein"/>
    <property type="match status" value="1"/>
</dbReference>
<accession>A0A165JFE6</accession>
<dbReference type="PIRSF" id="PIRSF005859">
    <property type="entry name" value="PBR"/>
    <property type="match status" value="1"/>
</dbReference>
<dbReference type="Proteomes" id="UP000077266">
    <property type="component" value="Unassembled WGS sequence"/>
</dbReference>
<dbReference type="InterPro" id="IPR038330">
    <property type="entry name" value="TspO/MBR-related_sf"/>
</dbReference>
<evidence type="ECO:0000256" key="1">
    <source>
        <dbReference type="ARBA" id="ARBA00004141"/>
    </source>
</evidence>
<reference evidence="7 8" key="1">
    <citation type="journal article" date="2016" name="Mol. Biol. Evol.">
        <title>Comparative Genomics of Early-Diverging Mushroom-Forming Fungi Provides Insights into the Origins of Lignocellulose Decay Capabilities.</title>
        <authorList>
            <person name="Nagy L.G."/>
            <person name="Riley R."/>
            <person name="Tritt A."/>
            <person name="Adam C."/>
            <person name="Daum C."/>
            <person name="Floudas D."/>
            <person name="Sun H."/>
            <person name="Yadav J.S."/>
            <person name="Pangilinan J."/>
            <person name="Larsson K.H."/>
            <person name="Matsuura K."/>
            <person name="Barry K."/>
            <person name="Labutti K."/>
            <person name="Kuo R."/>
            <person name="Ohm R.A."/>
            <person name="Bhattacharya S.S."/>
            <person name="Shirouzu T."/>
            <person name="Yoshinaga Y."/>
            <person name="Martin F.M."/>
            <person name="Grigoriev I.V."/>
            <person name="Hibbett D.S."/>
        </authorList>
    </citation>
    <scope>NUCLEOTIDE SEQUENCE [LARGE SCALE GENOMIC DNA]</scope>
    <source>
        <strain evidence="7 8">HHB12029</strain>
    </source>
</reference>
<dbReference type="CDD" id="cd15904">
    <property type="entry name" value="TSPO_MBR"/>
    <property type="match status" value="1"/>
</dbReference>
<dbReference type="GO" id="GO:0033013">
    <property type="term" value="P:tetrapyrrole metabolic process"/>
    <property type="evidence" value="ECO:0007669"/>
    <property type="project" value="UniProtKB-ARBA"/>
</dbReference>
<protein>
    <submittedName>
        <fullName evidence="7">TspO/MBR-related protein</fullName>
    </submittedName>
</protein>
<evidence type="ECO:0000313" key="8">
    <source>
        <dbReference type="Proteomes" id="UP000077266"/>
    </source>
</evidence>
<feature type="transmembrane region" description="Helical" evidence="6">
    <location>
        <begin position="148"/>
        <end position="168"/>
    </location>
</feature>
<organism evidence="7 8">
    <name type="scientific">Exidia glandulosa HHB12029</name>
    <dbReference type="NCBI Taxonomy" id="1314781"/>
    <lineage>
        <taxon>Eukaryota</taxon>
        <taxon>Fungi</taxon>
        <taxon>Dikarya</taxon>
        <taxon>Basidiomycota</taxon>
        <taxon>Agaricomycotina</taxon>
        <taxon>Agaricomycetes</taxon>
        <taxon>Auriculariales</taxon>
        <taxon>Exidiaceae</taxon>
        <taxon>Exidia</taxon>
    </lineage>
</organism>
<gene>
    <name evidence="7" type="ORF">EXIGLDRAFT_644852</name>
</gene>
<dbReference type="FunCoup" id="A0A165JFE6">
    <property type="interactions" value="16"/>
</dbReference>
<comment type="subcellular location">
    <subcellularLocation>
        <location evidence="1">Membrane</location>
        <topology evidence="1">Multi-pass membrane protein</topology>
    </subcellularLocation>
</comment>
<dbReference type="InParanoid" id="A0A165JFE6"/>
<sequence>MSTFNLPPFLLNTARIPAVAVGLPLVAGWLSGSQTYKVIDGRWYRSLVFPPLYPPRAAFPIAWTTLYFGMGWASHVAAQAVVAGRPGAELGLGLYYAQLGMNLAWSPLFFTYKQTGWALLDIAALTATNFYMTSILHEATDGWTSYALVPYCAWLSYATYLNASLWWLNKDRHVPKYD</sequence>
<evidence type="ECO:0000256" key="2">
    <source>
        <dbReference type="ARBA" id="ARBA00007524"/>
    </source>
</evidence>
<dbReference type="GO" id="GO:0005741">
    <property type="term" value="C:mitochondrial outer membrane"/>
    <property type="evidence" value="ECO:0007669"/>
    <property type="project" value="TreeGrafter"/>
</dbReference>
<feature type="transmembrane region" description="Helical" evidence="6">
    <location>
        <begin position="16"/>
        <end position="36"/>
    </location>
</feature>
<evidence type="ECO:0000256" key="6">
    <source>
        <dbReference type="SAM" id="Phobius"/>
    </source>
</evidence>
<evidence type="ECO:0000256" key="3">
    <source>
        <dbReference type="ARBA" id="ARBA00022692"/>
    </source>
</evidence>
<keyword evidence="5 6" id="KW-0472">Membrane</keyword>
<feature type="transmembrane region" description="Helical" evidence="6">
    <location>
        <begin position="90"/>
        <end position="110"/>
    </location>
</feature>
<dbReference type="InterPro" id="IPR004307">
    <property type="entry name" value="TspO_MBR"/>
</dbReference>
<dbReference type="PANTHER" id="PTHR10057:SF0">
    <property type="entry name" value="TRANSLOCATOR PROTEIN"/>
    <property type="match status" value="1"/>
</dbReference>
<proteinExistence type="inferred from homology"/>
<evidence type="ECO:0000313" key="7">
    <source>
        <dbReference type="EMBL" id="KZV94765.1"/>
    </source>
</evidence>
<dbReference type="FunFam" id="1.20.1260.100:FF:000001">
    <property type="entry name" value="translocator protein 2"/>
    <property type="match status" value="1"/>
</dbReference>
<keyword evidence="4 6" id="KW-1133">Transmembrane helix</keyword>
<evidence type="ECO:0000256" key="5">
    <source>
        <dbReference type="ARBA" id="ARBA00023136"/>
    </source>
</evidence>
<dbReference type="OrthoDB" id="8841220at2759"/>
<dbReference type="PANTHER" id="PTHR10057">
    <property type="entry name" value="PERIPHERAL-TYPE BENZODIAZEPINE RECEPTOR"/>
    <property type="match status" value="1"/>
</dbReference>
<evidence type="ECO:0000256" key="4">
    <source>
        <dbReference type="ARBA" id="ARBA00022989"/>
    </source>
</evidence>
<name>A0A165JFE6_EXIGL</name>
<feature type="transmembrane region" description="Helical" evidence="6">
    <location>
        <begin position="117"/>
        <end position="136"/>
    </location>
</feature>